<sequence length="741" mass="80209">MITLDLGHLLQSTAPEDAPLRRQLSSISTSVAKSKKIVVVSGAGISCSCGIPDFRSQDGLYNLVKTRYPNIVLTGKDLFSSSLFRSAESTSLFYSFIAELKLSIDAVEPSKTHLFVKKLDEKGKLMRSYTQNIDGLERRAGLACSSSPPPDPSSSITSIASTTPFTAPSSEESPLDQPQSSQESFPPSSQSSDYPSSSQDSILSAASTSTARSSGGPTMHKKWTKNVQLHGDIHQVRCMVCQSSYDFTPEYVEIFREGDAPECPACEERAGERRARAARTLATGVLRPSIVLYDENHPNGDSIGSLQTHDLSKTPDLLLVLGTSLKVHGLKRLVKELSRSIHSLPVTKARPHGGKGRVVFVNKTEPQGAEWKGVFDYWVKGDCDAFVSKVEEEWRTVKKSDWERQETLTGLGAKIVKNVDKKEGVKGEKPVEDIGPSANGVTPENIELDLPKPKTKKAAVKKTASKAKVTPVDASLTPPVTLPPSPISEPFQTFDEPVLSMSPSLSCPSAPTLPSTTRSPIRTPSSHHHRHLSSPSRRLSRETTPQPDPSSSLSPVSSPTSSSKRSLSSSKFHASTEDPPSPSKRSKRSIRQTVSATFSSPSSSPCSAHSPPRDLSEMDRPTETTTISLSGIEKFAFNLDDEDEFEGERQVEIELTEVPQEKVLEEKELSVAVAPTKRATRSRSRTPSVKTSVTELLAPALLPPNDGVSGDGQVKPVMSVPVPLRRSTRSALRAASSEILS</sequence>
<feature type="compositionally biased region" description="Low complexity" evidence="8">
    <location>
        <begin position="549"/>
        <end position="570"/>
    </location>
</feature>
<dbReference type="EMBL" id="LN483166">
    <property type="protein sequence ID" value="CED84575.1"/>
    <property type="molecule type" value="Genomic_DNA"/>
</dbReference>
<evidence type="ECO:0000313" key="10">
    <source>
        <dbReference type="EMBL" id="CED84575.1"/>
    </source>
</evidence>
<keyword evidence="6" id="KW-0496">Mitochondrion</keyword>
<feature type="region of interest" description="Disordered" evidence="8">
    <location>
        <begin position="141"/>
        <end position="221"/>
    </location>
</feature>
<feature type="compositionally biased region" description="Basic and acidic residues" evidence="8">
    <location>
        <begin position="611"/>
        <end position="622"/>
    </location>
</feature>
<comment type="similarity">
    <text evidence="2">Belongs to the sirtuin family. Class I subfamily.</text>
</comment>
<proteinExistence type="inferred from homology"/>
<comment type="subcellular location">
    <subcellularLocation>
        <location evidence="1">Mitochondrion</location>
    </subcellularLocation>
</comment>
<evidence type="ECO:0000256" key="3">
    <source>
        <dbReference type="ARBA" id="ARBA00022679"/>
    </source>
</evidence>
<dbReference type="AlphaFoldDB" id="A0A0F7SVK2"/>
<dbReference type="PANTHER" id="PTHR11085">
    <property type="entry name" value="NAD-DEPENDENT PROTEIN DEACYLASE SIRTUIN-5, MITOCHONDRIAL-RELATED"/>
    <property type="match status" value="1"/>
</dbReference>
<keyword evidence="5" id="KW-0520">NAD</keyword>
<dbReference type="PROSITE" id="PS50305">
    <property type="entry name" value="SIRTUIN"/>
    <property type="match status" value="1"/>
</dbReference>
<evidence type="ECO:0000256" key="1">
    <source>
        <dbReference type="ARBA" id="ARBA00004173"/>
    </source>
</evidence>
<dbReference type="GO" id="GO:0005739">
    <property type="term" value="C:mitochondrion"/>
    <property type="evidence" value="ECO:0007669"/>
    <property type="project" value="UniProtKB-SubCell"/>
</dbReference>
<dbReference type="InterPro" id="IPR026590">
    <property type="entry name" value="Ssirtuin_cat_dom"/>
</dbReference>
<keyword evidence="4" id="KW-0809">Transit peptide</keyword>
<evidence type="ECO:0000256" key="5">
    <source>
        <dbReference type="ARBA" id="ARBA00023027"/>
    </source>
</evidence>
<feature type="region of interest" description="Disordered" evidence="8">
    <location>
        <begin position="462"/>
        <end position="629"/>
    </location>
</feature>
<comment type="caution">
    <text evidence="7">Lacks conserved residue(s) required for the propagation of feature annotation.</text>
</comment>
<evidence type="ECO:0000256" key="4">
    <source>
        <dbReference type="ARBA" id="ARBA00022946"/>
    </source>
</evidence>
<evidence type="ECO:0000256" key="2">
    <source>
        <dbReference type="ARBA" id="ARBA00006924"/>
    </source>
</evidence>
<feature type="region of interest" description="Disordered" evidence="8">
    <location>
        <begin position="719"/>
        <end position="741"/>
    </location>
</feature>
<evidence type="ECO:0000256" key="8">
    <source>
        <dbReference type="SAM" id="MobiDB-lite"/>
    </source>
</evidence>
<feature type="compositionally biased region" description="Low complexity" evidence="8">
    <location>
        <begin position="512"/>
        <end position="524"/>
    </location>
</feature>
<dbReference type="InterPro" id="IPR029035">
    <property type="entry name" value="DHS-like_NAD/FAD-binding_dom"/>
</dbReference>
<feature type="compositionally biased region" description="Low complexity" evidence="8">
    <location>
        <begin position="466"/>
        <end position="479"/>
    </location>
</feature>
<protein>
    <submittedName>
        <fullName evidence="10">Sirtuin 5 and related class III sirtuins (SIR2 family)</fullName>
    </submittedName>
</protein>
<dbReference type="InterPro" id="IPR003000">
    <property type="entry name" value="Sirtuin"/>
</dbReference>
<accession>A0A0F7SVK2</accession>
<evidence type="ECO:0000259" key="9">
    <source>
        <dbReference type="PROSITE" id="PS50305"/>
    </source>
</evidence>
<keyword evidence="3" id="KW-0808">Transferase</keyword>
<feature type="compositionally biased region" description="Low complexity" evidence="8">
    <location>
        <begin position="153"/>
        <end position="214"/>
    </location>
</feature>
<dbReference type="InterPro" id="IPR050134">
    <property type="entry name" value="NAD-dep_sirtuin_deacylases"/>
</dbReference>
<dbReference type="SUPFAM" id="SSF52467">
    <property type="entry name" value="DHS-like NAD/FAD-binding domain"/>
    <property type="match status" value="1"/>
</dbReference>
<feature type="compositionally biased region" description="Low complexity" evidence="8">
    <location>
        <begin position="729"/>
        <end position="741"/>
    </location>
</feature>
<feature type="compositionally biased region" description="Low complexity" evidence="8">
    <location>
        <begin position="599"/>
        <end position="610"/>
    </location>
</feature>
<dbReference type="GO" id="GO:0005634">
    <property type="term" value="C:nucleus"/>
    <property type="evidence" value="ECO:0007669"/>
    <property type="project" value="TreeGrafter"/>
</dbReference>
<dbReference type="Gene3D" id="3.40.50.1220">
    <property type="entry name" value="TPP-binding domain"/>
    <property type="match status" value="1"/>
</dbReference>
<feature type="domain" description="Deacetylase sirtuin-type" evidence="9">
    <location>
        <begin position="14"/>
        <end position="403"/>
    </location>
</feature>
<reference evidence="10" key="1">
    <citation type="submission" date="2014-08" db="EMBL/GenBank/DDBJ databases">
        <authorList>
            <person name="Sharma Rahul"/>
            <person name="Thines Marco"/>
        </authorList>
    </citation>
    <scope>NUCLEOTIDE SEQUENCE</scope>
</reference>
<organism evidence="10">
    <name type="scientific">Phaffia rhodozyma</name>
    <name type="common">Yeast</name>
    <name type="synonym">Xanthophyllomyces dendrorhous</name>
    <dbReference type="NCBI Taxonomy" id="264483"/>
    <lineage>
        <taxon>Eukaryota</taxon>
        <taxon>Fungi</taxon>
        <taxon>Dikarya</taxon>
        <taxon>Basidiomycota</taxon>
        <taxon>Agaricomycotina</taxon>
        <taxon>Tremellomycetes</taxon>
        <taxon>Cystofilobasidiales</taxon>
        <taxon>Mrakiaceae</taxon>
        <taxon>Phaffia</taxon>
    </lineage>
</organism>
<dbReference type="Pfam" id="PF02146">
    <property type="entry name" value="SIR2"/>
    <property type="match status" value="2"/>
</dbReference>
<dbReference type="PANTHER" id="PTHR11085:SF8">
    <property type="entry name" value="NAD-DEPENDENT HISTONE DEACETYLASE HST3"/>
    <property type="match status" value="1"/>
</dbReference>
<evidence type="ECO:0000256" key="6">
    <source>
        <dbReference type="ARBA" id="ARBA00023128"/>
    </source>
</evidence>
<dbReference type="GO" id="GO:0070403">
    <property type="term" value="F:NAD+ binding"/>
    <property type="evidence" value="ECO:0007669"/>
    <property type="project" value="InterPro"/>
</dbReference>
<name>A0A0F7SVK2_PHARH</name>
<evidence type="ECO:0000256" key="7">
    <source>
        <dbReference type="PROSITE-ProRule" id="PRU00236"/>
    </source>
</evidence>
<dbReference type="GO" id="GO:0017136">
    <property type="term" value="F:histone deacetylase activity, NAD-dependent"/>
    <property type="evidence" value="ECO:0007669"/>
    <property type="project" value="TreeGrafter"/>
</dbReference>